<protein>
    <submittedName>
        <fullName evidence="1">Uncharacterized protein</fullName>
    </submittedName>
</protein>
<name>A0AB39XNC0_9BRAD</name>
<evidence type="ECO:0000313" key="1">
    <source>
        <dbReference type="EMBL" id="XDV59237.1"/>
    </source>
</evidence>
<dbReference type="EMBL" id="CP165734">
    <property type="protein sequence ID" value="XDV59237.1"/>
    <property type="molecule type" value="Genomic_DNA"/>
</dbReference>
<organism evidence="1">
    <name type="scientific">Bradyrhizobium sp. LLZ17</name>
    <dbReference type="NCBI Taxonomy" id="3239388"/>
    <lineage>
        <taxon>Bacteria</taxon>
        <taxon>Pseudomonadati</taxon>
        <taxon>Pseudomonadota</taxon>
        <taxon>Alphaproteobacteria</taxon>
        <taxon>Hyphomicrobiales</taxon>
        <taxon>Nitrobacteraceae</taxon>
        <taxon>Bradyrhizobium</taxon>
    </lineage>
</organism>
<accession>A0AB39XNC0</accession>
<proteinExistence type="predicted"/>
<gene>
    <name evidence="1" type="ORF">AB8Z38_07395</name>
</gene>
<reference evidence="1" key="1">
    <citation type="submission" date="2024-08" db="EMBL/GenBank/DDBJ databases">
        <authorList>
            <person name="Chaddad Z."/>
            <person name="Lamrabet M."/>
            <person name="Bouhnik O."/>
            <person name="Alami S."/>
            <person name="Wipf D."/>
            <person name="Courty P.E."/>
            <person name="Missbah El Idrissi M."/>
        </authorList>
    </citation>
    <scope>NUCLEOTIDE SEQUENCE</scope>
    <source>
        <strain evidence="1">LLZ17</strain>
    </source>
</reference>
<sequence>MSNDPPREPVAAMLIGLSPQEAEALRRRVFEIARDLGDSSQQDQFVRAVDEAIGEHRFYTGAVPSDQRGIKLARSIEKAATALARDLGALDRITASVLVQKIWLSKNAGRLREEAISLDDLDKDVKRLRLISGAASALIEGGGMTVRIDGLVRDIARGYADSFKVTPSYSRSGLFAKLIKETFRSARITPVPDESRLKSALSGMKFLDAALPRRGRKTKLNTTKSG</sequence>
<dbReference type="RefSeq" id="WP_369723876.1">
    <property type="nucleotide sequence ID" value="NZ_CP165734.1"/>
</dbReference>
<dbReference type="AlphaFoldDB" id="A0AB39XNC0"/>